<dbReference type="GO" id="GO:0001916">
    <property type="term" value="P:positive regulation of T cell mediated cytotoxicity"/>
    <property type="evidence" value="ECO:0007669"/>
    <property type="project" value="TreeGrafter"/>
</dbReference>
<dbReference type="GO" id="GO:0006955">
    <property type="term" value="P:immune response"/>
    <property type="evidence" value="ECO:0007669"/>
    <property type="project" value="TreeGrafter"/>
</dbReference>
<comment type="similarity">
    <text evidence="6">Belongs to the MHC class I family.</text>
</comment>
<dbReference type="InterPro" id="IPR001039">
    <property type="entry name" value="MHC_I_a_a1/a2"/>
</dbReference>
<protein>
    <submittedName>
        <fullName evidence="10">HLA class I histocompatibility antigen, A-32 alpha chain</fullName>
    </submittedName>
</protein>
<evidence type="ECO:0000256" key="5">
    <source>
        <dbReference type="ARBA" id="ARBA00023180"/>
    </source>
</evidence>
<dbReference type="GO" id="GO:0009897">
    <property type="term" value="C:external side of plasma membrane"/>
    <property type="evidence" value="ECO:0007669"/>
    <property type="project" value="TreeGrafter"/>
</dbReference>
<dbReference type="PANTHER" id="PTHR16675">
    <property type="entry name" value="MHC CLASS I-RELATED"/>
    <property type="match status" value="1"/>
</dbReference>
<proteinExistence type="inferred from homology"/>
<dbReference type="GO" id="GO:0042605">
    <property type="term" value="F:peptide antigen binding"/>
    <property type="evidence" value="ECO:0007669"/>
    <property type="project" value="TreeGrafter"/>
</dbReference>
<evidence type="ECO:0000313" key="11">
    <source>
        <dbReference type="Proteomes" id="UP000010556"/>
    </source>
</evidence>
<keyword evidence="5" id="KW-0325">Glycoprotein</keyword>
<dbReference type="CDD" id="cd07698">
    <property type="entry name" value="IgC1_MHC_I_alpha3"/>
    <property type="match status" value="1"/>
</dbReference>
<dbReference type="GO" id="GO:0005102">
    <property type="term" value="F:signaling receptor binding"/>
    <property type="evidence" value="ECO:0007669"/>
    <property type="project" value="TreeGrafter"/>
</dbReference>
<dbReference type="SUPFAM" id="SSF54452">
    <property type="entry name" value="MHC antigen-recognition domain"/>
    <property type="match status" value="2"/>
</dbReference>
<feature type="region of interest" description="Disordered" evidence="7">
    <location>
        <begin position="277"/>
        <end position="309"/>
    </location>
</feature>
<evidence type="ECO:0000256" key="3">
    <source>
        <dbReference type="ARBA" id="ARBA00022859"/>
    </source>
</evidence>
<dbReference type="Gene3D" id="2.60.40.10">
    <property type="entry name" value="Immunoglobulins"/>
    <property type="match status" value="1"/>
</dbReference>
<dbReference type="PRINTS" id="PR01638">
    <property type="entry name" value="MHCCLASSI"/>
</dbReference>
<dbReference type="PANTHER" id="PTHR16675:SF251">
    <property type="entry name" value="HLA CLASS I HISTOCOMPATIBILITY ANTIGEN, C ALPHA CHAIN"/>
    <property type="match status" value="1"/>
</dbReference>
<evidence type="ECO:0000256" key="4">
    <source>
        <dbReference type="ARBA" id="ARBA00023136"/>
    </source>
</evidence>
<dbReference type="InterPro" id="IPR011162">
    <property type="entry name" value="MHC_I/II-like_Ag-recog"/>
</dbReference>
<dbReference type="InterPro" id="IPR013783">
    <property type="entry name" value="Ig-like_fold"/>
</dbReference>
<evidence type="ECO:0000313" key="10">
    <source>
        <dbReference type="EMBL" id="ELK36577.1"/>
    </source>
</evidence>
<dbReference type="EMBL" id="KB101456">
    <property type="protein sequence ID" value="ELK36577.1"/>
    <property type="molecule type" value="Genomic_DNA"/>
</dbReference>
<keyword evidence="3" id="KW-0391">Immunity</keyword>
<accession>L5ME21</accession>
<keyword evidence="8" id="KW-0812">Transmembrane</keyword>
<gene>
    <name evidence="10" type="ORF">MDA_GLEAN10000641</name>
</gene>
<evidence type="ECO:0000256" key="6">
    <source>
        <dbReference type="RuleBase" id="RU004439"/>
    </source>
</evidence>
<dbReference type="GO" id="GO:0098553">
    <property type="term" value="C:lumenal side of endoplasmic reticulum membrane"/>
    <property type="evidence" value="ECO:0007669"/>
    <property type="project" value="UniProtKB-ARBA"/>
</dbReference>
<dbReference type="InterPro" id="IPR050208">
    <property type="entry name" value="MHC_class-I_related"/>
</dbReference>
<dbReference type="Pfam" id="PF00129">
    <property type="entry name" value="MHC_I"/>
    <property type="match status" value="2"/>
</dbReference>
<organism evidence="10 11">
    <name type="scientific">Myotis davidii</name>
    <name type="common">David's myotis</name>
    <dbReference type="NCBI Taxonomy" id="225400"/>
    <lineage>
        <taxon>Eukaryota</taxon>
        <taxon>Metazoa</taxon>
        <taxon>Chordata</taxon>
        <taxon>Craniata</taxon>
        <taxon>Vertebrata</taxon>
        <taxon>Euteleostomi</taxon>
        <taxon>Mammalia</taxon>
        <taxon>Eutheria</taxon>
        <taxon>Laurasiatheria</taxon>
        <taxon>Chiroptera</taxon>
        <taxon>Yangochiroptera</taxon>
        <taxon>Vespertilionidae</taxon>
        <taxon>Myotis</taxon>
    </lineage>
</organism>
<dbReference type="GO" id="GO:0002476">
    <property type="term" value="P:antigen processing and presentation of endogenous peptide antigen via MHC class Ib"/>
    <property type="evidence" value="ECO:0007669"/>
    <property type="project" value="TreeGrafter"/>
</dbReference>
<dbReference type="InterPro" id="IPR011161">
    <property type="entry name" value="MHC_I-like_Ag-recog"/>
</dbReference>
<dbReference type="AlphaFoldDB" id="L5ME21"/>
<evidence type="ECO:0000256" key="1">
    <source>
        <dbReference type="ARBA" id="ARBA00004479"/>
    </source>
</evidence>
<dbReference type="FunFam" id="3.30.500.10:FF:000015">
    <property type="entry name" value="RT1 class I, M6, gene 1"/>
    <property type="match status" value="1"/>
</dbReference>
<dbReference type="Gene3D" id="3.30.500.10">
    <property type="entry name" value="MHC class I-like antigen recognition-like"/>
    <property type="match status" value="2"/>
</dbReference>
<evidence type="ECO:0000256" key="8">
    <source>
        <dbReference type="SAM" id="Phobius"/>
    </source>
</evidence>
<reference evidence="11" key="1">
    <citation type="journal article" date="2013" name="Science">
        <title>Comparative analysis of bat genomes provides insight into the evolution of flight and immunity.</title>
        <authorList>
            <person name="Zhang G."/>
            <person name="Cowled C."/>
            <person name="Shi Z."/>
            <person name="Huang Z."/>
            <person name="Bishop-Lilly K.A."/>
            <person name="Fang X."/>
            <person name="Wynne J.W."/>
            <person name="Xiong Z."/>
            <person name="Baker M.L."/>
            <person name="Zhao W."/>
            <person name="Tachedjian M."/>
            <person name="Zhu Y."/>
            <person name="Zhou P."/>
            <person name="Jiang X."/>
            <person name="Ng J."/>
            <person name="Yang L."/>
            <person name="Wu L."/>
            <person name="Xiao J."/>
            <person name="Feng Y."/>
            <person name="Chen Y."/>
            <person name="Sun X."/>
            <person name="Zhang Y."/>
            <person name="Marsh G.A."/>
            <person name="Crameri G."/>
            <person name="Broder C.C."/>
            <person name="Frey K.G."/>
            <person name="Wang L.F."/>
            <person name="Wang J."/>
        </authorList>
    </citation>
    <scope>NUCLEOTIDE SEQUENCE [LARGE SCALE GENOMIC DNA]</scope>
</reference>
<feature type="transmembrane region" description="Helical" evidence="8">
    <location>
        <begin position="173"/>
        <end position="195"/>
    </location>
</feature>
<dbReference type="PROSITE" id="PS00290">
    <property type="entry name" value="IG_MHC"/>
    <property type="match status" value="1"/>
</dbReference>
<dbReference type="InterPro" id="IPR036179">
    <property type="entry name" value="Ig-like_dom_sf"/>
</dbReference>
<feature type="domain" description="MHC class I-like antigen recognition-like" evidence="9">
    <location>
        <begin position="200"/>
        <end position="274"/>
    </location>
</feature>
<feature type="domain" description="MHC class I-like antigen recognition-like" evidence="9">
    <location>
        <begin position="1"/>
        <end position="82"/>
    </location>
</feature>
<dbReference type="Proteomes" id="UP000010556">
    <property type="component" value="Unassembled WGS sequence"/>
</dbReference>
<dbReference type="GO" id="GO:0042612">
    <property type="term" value="C:MHC class I protein complex"/>
    <property type="evidence" value="ECO:0007669"/>
    <property type="project" value="UniProtKB-KW"/>
</dbReference>
<evidence type="ECO:0000256" key="2">
    <source>
        <dbReference type="ARBA" id="ARBA00022451"/>
    </source>
</evidence>
<keyword evidence="2" id="KW-0490">MHC I</keyword>
<keyword evidence="8" id="KW-1133">Transmembrane helix</keyword>
<evidence type="ECO:0000256" key="7">
    <source>
        <dbReference type="SAM" id="MobiDB-lite"/>
    </source>
</evidence>
<evidence type="ECO:0000259" key="9">
    <source>
        <dbReference type="Pfam" id="PF00129"/>
    </source>
</evidence>
<keyword evidence="4 8" id="KW-0472">Membrane</keyword>
<dbReference type="InterPro" id="IPR003006">
    <property type="entry name" value="Ig/MHC_CS"/>
</dbReference>
<dbReference type="InterPro" id="IPR037055">
    <property type="entry name" value="MHC_I-like_Ag-recog_sf"/>
</dbReference>
<name>L5ME21_MYODS</name>
<comment type="subcellular location">
    <subcellularLocation>
        <location evidence="1">Membrane</location>
        <topology evidence="1">Single-pass type I membrane protein</topology>
    </subcellularLocation>
</comment>
<dbReference type="GO" id="GO:0002486">
    <property type="term" value="P:antigen processing and presentation of endogenous peptide antigen via MHC class I via ER pathway, TAP-independent"/>
    <property type="evidence" value="ECO:0007669"/>
    <property type="project" value="TreeGrafter"/>
</dbReference>
<dbReference type="SUPFAM" id="SSF48726">
    <property type="entry name" value="Immunoglobulin"/>
    <property type="match status" value="1"/>
</dbReference>
<sequence>MRSCYMRPDGSLLRGYYQYAYDGADYISLNEDLTSWTAADAVAQITKRKWEATGFAKVMRHYLQGACLKWLRIHLEKGKETLLRTGSRGPGATPSPRGWGSYKETGQGISVRHPSLVLGMVLVETRPAGDGTFQKWAAVGVPPGEEQRYTCHVQHEGLPEPLTLRWEPPSQTFVIIMSIAGGLVLLGAVAGAVIWRNRHSDGRLLQSYDQVAYDGADYIARNEDLRSWTATDMAAQITRCKWEAAGEAEEMRSYLEGPCMGWLHLYLEKWKETLQPAGTRGPGAGPSPRGWGSYKETGQGVRVRHPSLG</sequence>
<dbReference type="GO" id="GO:0030670">
    <property type="term" value="C:phagocytic vesicle membrane"/>
    <property type="evidence" value="ECO:0007669"/>
    <property type="project" value="UniProtKB-ARBA"/>
</dbReference>
<keyword evidence="11" id="KW-1185">Reference proteome</keyword>
<dbReference type="GO" id="GO:0005615">
    <property type="term" value="C:extracellular space"/>
    <property type="evidence" value="ECO:0007669"/>
    <property type="project" value="TreeGrafter"/>
</dbReference>